<comment type="caution">
    <text evidence="2">The sequence shown here is derived from an EMBL/GenBank/DDBJ whole genome shotgun (WGS) entry which is preliminary data.</text>
</comment>
<keyword evidence="1" id="KW-0812">Transmembrane</keyword>
<keyword evidence="1" id="KW-1133">Transmembrane helix</keyword>
<gene>
    <name evidence="2" type="ORF">FLP08_12855</name>
</gene>
<sequence>MMAESLGYDSTLHYGSMNYDNSKLNEEIDSIYSEYKFQIENDLSFPEQRLFNKKLDRLYADDLKVLMGGPVQTLLTGILGLIILGYRKASIEENGMTLLDWIAVFLSLFWLREVFNLVHSFLVGIFYKQPDFFGGDERYISEYYGLYPGTLPIILGILGLLITLFVIFRILPKALQIPFIVSGLIGGISGYIIWFHVVGPFLLP</sequence>
<feature type="transmembrane region" description="Helical" evidence="1">
    <location>
        <begin position="65"/>
        <end position="86"/>
    </location>
</feature>
<dbReference type="AlphaFoldDB" id="A0A7K1LRT9"/>
<feature type="transmembrane region" description="Helical" evidence="1">
    <location>
        <begin position="98"/>
        <end position="126"/>
    </location>
</feature>
<keyword evidence="3" id="KW-1185">Reference proteome</keyword>
<proteinExistence type="predicted"/>
<name>A0A7K1LRT9_9FLAO</name>
<evidence type="ECO:0000256" key="1">
    <source>
        <dbReference type="SAM" id="Phobius"/>
    </source>
</evidence>
<dbReference type="Proteomes" id="UP000460416">
    <property type="component" value="Unassembled WGS sequence"/>
</dbReference>
<accession>A0A7K1LRT9</accession>
<evidence type="ECO:0000313" key="3">
    <source>
        <dbReference type="Proteomes" id="UP000460416"/>
    </source>
</evidence>
<dbReference type="RefSeq" id="WP_156277236.1">
    <property type="nucleotide sequence ID" value="NZ_BAABGI010000004.1"/>
</dbReference>
<protein>
    <submittedName>
        <fullName evidence="2">Uncharacterized protein</fullName>
    </submittedName>
</protein>
<dbReference type="EMBL" id="VJVW01000005">
    <property type="protein sequence ID" value="MUP43468.1"/>
    <property type="molecule type" value="Genomic_DNA"/>
</dbReference>
<evidence type="ECO:0000313" key="2">
    <source>
        <dbReference type="EMBL" id="MUP43468.1"/>
    </source>
</evidence>
<organism evidence="2 3">
    <name type="scientific">Christiangramia aestuarii</name>
    <dbReference type="NCBI Taxonomy" id="1028746"/>
    <lineage>
        <taxon>Bacteria</taxon>
        <taxon>Pseudomonadati</taxon>
        <taxon>Bacteroidota</taxon>
        <taxon>Flavobacteriia</taxon>
        <taxon>Flavobacteriales</taxon>
        <taxon>Flavobacteriaceae</taxon>
        <taxon>Christiangramia</taxon>
    </lineage>
</organism>
<dbReference type="OrthoDB" id="1252259at2"/>
<feature type="transmembrane region" description="Helical" evidence="1">
    <location>
        <begin position="179"/>
        <end position="203"/>
    </location>
</feature>
<reference evidence="2 3" key="1">
    <citation type="submission" date="2019-07" db="EMBL/GenBank/DDBJ databases">
        <title>Gramella aestuarii sp. nov., isolated from a tidal flat, and emended description of Gramella echinicola.</title>
        <authorList>
            <person name="Liu L."/>
        </authorList>
    </citation>
    <scope>NUCLEOTIDE SEQUENCE [LARGE SCALE GENOMIC DNA]</scope>
    <source>
        <strain evidence="2 3">BS12</strain>
    </source>
</reference>
<keyword evidence="1" id="KW-0472">Membrane</keyword>
<feature type="transmembrane region" description="Helical" evidence="1">
    <location>
        <begin position="146"/>
        <end position="167"/>
    </location>
</feature>